<dbReference type="KEGG" id="euz:DVS28_a1091"/>
<dbReference type="RefSeq" id="WP_164709961.1">
    <property type="nucleotide sequence ID" value="NZ_CP031165.1"/>
</dbReference>
<proteinExistence type="predicted"/>
<gene>
    <name evidence="1" type="ORF">DVS28_a1091</name>
</gene>
<sequence length="341" mass="38043">MGRKKKPVRGGGDQFELLLQDLHFFKVLAAIWPTLDLPEDLRAAFVAADPAVLPALIDLVLDDPTNEGLNAVGIIMRVDLDDRDDPAKVQAQLQRLREVVAREHSRTVLLRTLVDNHPGTWIQRRIDTIFRAHYLLIDAGVDLVAFLAELEDVQQAIAAIAEGKDGGHGPLLRRLHLRLHGFVAASTTLGDYLAKTGDEIGNDAVADLGQDIRSRPLSALLRELRNHALHEDTLPVKPMICLRDGEWTGAVGFHRDELLTLRSWAKNTDGRSYLEAAEEDTLYLDDLVRDHLEQVGGYVESFIDAVMEARRHVLAEARHFKLMADEATAADFRAIMDRSDN</sequence>
<evidence type="ECO:0000313" key="2">
    <source>
        <dbReference type="Proteomes" id="UP000264006"/>
    </source>
</evidence>
<dbReference type="Proteomes" id="UP000264006">
    <property type="component" value="Chromosome"/>
</dbReference>
<accession>A0A346XU95</accession>
<name>A0A346XU95_9ACTN</name>
<evidence type="ECO:0000313" key="1">
    <source>
        <dbReference type="EMBL" id="AXV05792.1"/>
    </source>
</evidence>
<dbReference type="EMBL" id="CP031165">
    <property type="protein sequence ID" value="AXV05792.1"/>
    <property type="molecule type" value="Genomic_DNA"/>
</dbReference>
<protein>
    <submittedName>
        <fullName evidence="1">Uncharacterized protein</fullName>
    </submittedName>
</protein>
<organism evidence="1 2">
    <name type="scientific">Euzebya pacifica</name>
    <dbReference type="NCBI Taxonomy" id="1608957"/>
    <lineage>
        <taxon>Bacteria</taxon>
        <taxon>Bacillati</taxon>
        <taxon>Actinomycetota</taxon>
        <taxon>Nitriliruptoria</taxon>
        <taxon>Euzebyales</taxon>
    </lineage>
</organism>
<reference evidence="1 2" key="1">
    <citation type="submission" date="2018-09" db="EMBL/GenBank/DDBJ databases">
        <title>Complete genome sequence of Euzebya sp. DY32-46 isolated from seawater of Pacific Ocean.</title>
        <authorList>
            <person name="Xu L."/>
            <person name="Wu Y.-H."/>
            <person name="Xu X.-W."/>
        </authorList>
    </citation>
    <scope>NUCLEOTIDE SEQUENCE [LARGE SCALE GENOMIC DNA]</scope>
    <source>
        <strain evidence="1 2">DY32-46</strain>
    </source>
</reference>
<dbReference type="AlphaFoldDB" id="A0A346XU95"/>
<keyword evidence="2" id="KW-1185">Reference proteome</keyword>